<dbReference type="InterPro" id="IPR019670">
    <property type="entry name" value="DUF2523"/>
</dbReference>
<reference evidence="1 2" key="1">
    <citation type="submission" date="2016-05" db="EMBL/GenBank/DDBJ databases">
        <title>Draft Genome Sequences of Stenotrophomonas maltophilia Strains Sm32COP, Sm41DVV, Sm46PAILV, SmF3, SmF22, SmSOFb1 and SmCVFa1, Isolated from Different Manures, in France.</title>
        <authorList>
            <person name="Nazaret S."/>
            <person name="Bodilis J."/>
        </authorList>
    </citation>
    <scope>NUCLEOTIDE SEQUENCE [LARGE SCALE GENOMIC DNA]</scope>
    <source>
        <strain evidence="1 2">Sm46PAILV</strain>
    </source>
</reference>
<proteinExistence type="predicted"/>
<name>A0A1A6Y0W3_STEMA</name>
<protein>
    <recommendedName>
        <fullName evidence="3">DUF2523 domain-containing protein</fullName>
    </recommendedName>
</protein>
<evidence type="ECO:0000313" key="2">
    <source>
        <dbReference type="Proteomes" id="UP000092256"/>
    </source>
</evidence>
<dbReference type="EMBL" id="LYVJ01000004">
    <property type="protein sequence ID" value="OBU68461.1"/>
    <property type="molecule type" value="Genomic_DNA"/>
</dbReference>
<dbReference type="Proteomes" id="UP000092256">
    <property type="component" value="Unassembled WGS sequence"/>
</dbReference>
<dbReference type="RefSeq" id="WP_065198582.1">
    <property type="nucleotide sequence ID" value="NZ_LYVJ01000004.1"/>
</dbReference>
<evidence type="ECO:0008006" key="3">
    <source>
        <dbReference type="Google" id="ProtNLM"/>
    </source>
</evidence>
<comment type="caution">
    <text evidence="1">The sequence shown here is derived from an EMBL/GenBank/DDBJ whole genome shotgun (WGS) entry which is preliminary data.</text>
</comment>
<accession>A0A1A6Y0W3</accession>
<organism evidence="1 2">
    <name type="scientific">Stenotrophomonas maltophilia</name>
    <name type="common">Pseudomonas maltophilia</name>
    <name type="synonym">Xanthomonas maltophilia</name>
    <dbReference type="NCBI Taxonomy" id="40324"/>
    <lineage>
        <taxon>Bacteria</taxon>
        <taxon>Pseudomonadati</taxon>
        <taxon>Pseudomonadota</taxon>
        <taxon>Gammaproteobacteria</taxon>
        <taxon>Lysobacterales</taxon>
        <taxon>Lysobacteraceae</taxon>
        <taxon>Stenotrophomonas</taxon>
        <taxon>Stenotrophomonas maltophilia group</taxon>
    </lineage>
</organism>
<dbReference type="Pfam" id="PF10734">
    <property type="entry name" value="DUF2523"/>
    <property type="match status" value="1"/>
</dbReference>
<dbReference type="OrthoDB" id="6046301at2"/>
<gene>
    <name evidence="1" type="ORF">A9K58_06510</name>
</gene>
<evidence type="ECO:0000313" key="1">
    <source>
        <dbReference type="EMBL" id="OBU68461.1"/>
    </source>
</evidence>
<dbReference type="AlphaFoldDB" id="A0A1A6Y0W3"/>
<sequence>MPMLISTLLTALAALFRSKWGPWVAEAMVWLGISWATNEFLVDPWISQMEDAMRAGAPGGEWGALLVSYAGIMKFDVACTMIASAVTAKFAVGAAKTFLTKRT</sequence>